<protein>
    <submittedName>
        <fullName evidence="2">Membrane protein (TIGR01218 family)</fullName>
    </submittedName>
</protein>
<name>A0ABS4ILJ1_9BACI</name>
<accession>A0ABS4ILJ1</accession>
<dbReference type="EMBL" id="JAGGKX010000026">
    <property type="protein sequence ID" value="MBP1971420.1"/>
    <property type="molecule type" value="Genomic_DNA"/>
</dbReference>
<proteinExistence type="predicted"/>
<feature type="transmembrane region" description="Helical" evidence="1">
    <location>
        <begin position="153"/>
        <end position="174"/>
    </location>
</feature>
<dbReference type="NCBIfam" id="TIGR01218">
    <property type="entry name" value="Gpos_tandem_5TM"/>
    <property type="match status" value="1"/>
</dbReference>
<feature type="transmembrane region" description="Helical" evidence="1">
    <location>
        <begin position="101"/>
        <end position="121"/>
    </location>
</feature>
<keyword evidence="3" id="KW-1185">Reference proteome</keyword>
<evidence type="ECO:0000313" key="3">
    <source>
        <dbReference type="Proteomes" id="UP001519345"/>
    </source>
</evidence>
<keyword evidence="1" id="KW-0472">Membrane</keyword>
<sequence length="212" mass="23845">MTGEVKHLANNERYRILKIDGETYIMDIEGSFWKIIFPFLFWLLPNHVFKVNNQALVEQLQTEKMERTGVSGRASIIGTAYAGGVFLSPLMNYFGVPMPPLVNIALLILALILVGLLYFTFSRNRKKKMYDVVELEGLPGDKLRILPSSIKQVLNVLFSYIFLLGISVFFFLGYVESENIMVLIIASGGILGFLIINRKAVKEGTATVKFKG</sequence>
<feature type="transmembrane region" description="Helical" evidence="1">
    <location>
        <begin position="70"/>
        <end position="95"/>
    </location>
</feature>
<evidence type="ECO:0000256" key="1">
    <source>
        <dbReference type="SAM" id="Phobius"/>
    </source>
</evidence>
<dbReference type="RefSeq" id="WP_209464473.1">
    <property type="nucleotide sequence ID" value="NZ_CP110224.1"/>
</dbReference>
<evidence type="ECO:0000313" key="2">
    <source>
        <dbReference type="EMBL" id="MBP1971420.1"/>
    </source>
</evidence>
<dbReference type="InterPro" id="IPR005915">
    <property type="entry name" value="Tandem_5TM"/>
</dbReference>
<reference evidence="2 3" key="1">
    <citation type="submission" date="2021-03" db="EMBL/GenBank/DDBJ databases">
        <title>Genomic Encyclopedia of Type Strains, Phase IV (KMG-IV): sequencing the most valuable type-strain genomes for metagenomic binning, comparative biology and taxonomic classification.</title>
        <authorList>
            <person name="Goeker M."/>
        </authorList>
    </citation>
    <scope>NUCLEOTIDE SEQUENCE [LARGE SCALE GENOMIC DNA]</scope>
    <source>
        <strain evidence="2 3">DSM 25609</strain>
    </source>
</reference>
<keyword evidence="1" id="KW-1133">Transmembrane helix</keyword>
<feature type="transmembrane region" description="Helical" evidence="1">
    <location>
        <begin position="180"/>
        <end position="196"/>
    </location>
</feature>
<gene>
    <name evidence="2" type="ORF">J2Z83_003559</name>
</gene>
<keyword evidence="1" id="KW-0812">Transmembrane</keyword>
<dbReference type="Pfam" id="PF04276">
    <property type="entry name" value="DUF443"/>
    <property type="match status" value="1"/>
</dbReference>
<organism evidence="2 3">
    <name type="scientific">Virgibacillus natechei</name>
    <dbReference type="NCBI Taxonomy" id="1216297"/>
    <lineage>
        <taxon>Bacteria</taxon>
        <taxon>Bacillati</taxon>
        <taxon>Bacillota</taxon>
        <taxon>Bacilli</taxon>
        <taxon>Bacillales</taxon>
        <taxon>Bacillaceae</taxon>
        <taxon>Virgibacillus</taxon>
    </lineage>
</organism>
<comment type="caution">
    <text evidence="2">The sequence shown here is derived from an EMBL/GenBank/DDBJ whole genome shotgun (WGS) entry which is preliminary data.</text>
</comment>
<dbReference type="Proteomes" id="UP001519345">
    <property type="component" value="Unassembled WGS sequence"/>
</dbReference>